<gene>
    <name evidence="1" type="primary">traD</name>
    <name evidence="1" type="ORF">Lnau_0532</name>
</gene>
<proteinExistence type="predicted"/>
<sequence>MMNQTIKTRTEEALHDKLKDAEIVGFAAEFSPDEAHLAGAFKEDALTEQDALHSQVDLADAHEEG</sequence>
<dbReference type="PATRIC" id="fig|45070.6.peg.559"/>
<evidence type="ECO:0000313" key="1">
    <source>
        <dbReference type="EMBL" id="KTD38617.1"/>
    </source>
</evidence>
<organism evidence="1 2">
    <name type="scientific">Legionella nautarum</name>
    <dbReference type="NCBI Taxonomy" id="45070"/>
    <lineage>
        <taxon>Bacteria</taxon>
        <taxon>Pseudomonadati</taxon>
        <taxon>Pseudomonadota</taxon>
        <taxon>Gammaproteobacteria</taxon>
        <taxon>Legionellales</taxon>
        <taxon>Legionellaceae</taxon>
        <taxon>Legionella</taxon>
    </lineage>
</organism>
<reference evidence="1 2" key="1">
    <citation type="submission" date="2015-11" db="EMBL/GenBank/DDBJ databases">
        <title>Genomic analysis of 38 Legionella species identifies large and diverse effector repertoires.</title>
        <authorList>
            <person name="Burstein D."/>
            <person name="Amaro F."/>
            <person name="Zusman T."/>
            <person name="Lifshitz Z."/>
            <person name="Cohen O."/>
            <person name="Gilbert J.A."/>
            <person name="Pupko T."/>
            <person name="Shuman H.A."/>
            <person name="Segal G."/>
        </authorList>
    </citation>
    <scope>NUCLEOTIDE SEQUENCE [LARGE SCALE GENOMIC DNA]</scope>
    <source>
        <strain evidence="1 2">ATCC 49506</strain>
    </source>
</reference>
<accession>A0A0W0X256</accession>
<dbReference type="EMBL" id="LNYO01000006">
    <property type="protein sequence ID" value="KTD38617.1"/>
    <property type="molecule type" value="Genomic_DNA"/>
</dbReference>
<keyword evidence="2" id="KW-1185">Reference proteome</keyword>
<dbReference type="OrthoDB" id="7477520at2"/>
<dbReference type="STRING" id="45070.Lnau_0532"/>
<evidence type="ECO:0000313" key="2">
    <source>
        <dbReference type="Proteomes" id="UP000054725"/>
    </source>
</evidence>
<protein>
    <submittedName>
        <fullName evidence="1">Protein TraD</fullName>
    </submittedName>
</protein>
<name>A0A0W0X256_9GAMM</name>
<comment type="caution">
    <text evidence="1">The sequence shown here is derived from an EMBL/GenBank/DDBJ whole genome shotgun (WGS) entry which is preliminary data.</text>
</comment>
<dbReference type="Proteomes" id="UP000054725">
    <property type="component" value="Unassembled WGS sequence"/>
</dbReference>
<dbReference type="AlphaFoldDB" id="A0A0W0X256"/>